<dbReference type="EMBL" id="JACDZE010000001">
    <property type="protein sequence ID" value="MBA5629364.1"/>
    <property type="molecule type" value="Genomic_DNA"/>
</dbReference>
<proteinExistence type="predicted"/>
<reference evidence="2 3" key="1">
    <citation type="submission" date="2020-07" db="EMBL/GenBank/DDBJ databases">
        <title>Moheibacter lacus sp. nov., a member of the family Flavobacteriaceae isolated from freshwater lake sediment.</title>
        <authorList>
            <person name="Liu Y."/>
        </authorList>
    </citation>
    <scope>NUCLEOTIDE SEQUENCE [LARGE SCALE GENOMIC DNA]</scope>
    <source>
        <strain evidence="2 3">BDHS18</strain>
    </source>
</reference>
<evidence type="ECO:0008006" key="4">
    <source>
        <dbReference type="Google" id="ProtNLM"/>
    </source>
</evidence>
<feature type="signal peptide" evidence="1">
    <location>
        <begin position="1"/>
        <end position="19"/>
    </location>
</feature>
<dbReference type="Proteomes" id="UP000552241">
    <property type="component" value="Unassembled WGS sequence"/>
</dbReference>
<keyword evidence="1" id="KW-0732">Signal</keyword>
<dbReference type="RefSeq" id="WP_182042920.1">
    <property type="nucleotide sequence ID" value="NZ_JACDZE010000001.1"/>
</dbReference>
<dbReference type="PROSITE" id="PS51257">
    <property type="entry name" value="PROKAR_LIPOPROTEIN"/>
    <property type="match status" value="1"/>
</dbReference>
<evidence type="ECO:0000313" key="3">
    <source>
        <dbReference type="Proteomes" id="UP000552241"/>
    </source>
</evidence>
<feature type="chain" id="PRO_5032934247" description="Lipoprotein" evidence="1">
    <location>
        <begin position="20"/>
        <end position="99"/>
    </location>
</feature>
<gene>
    <name evidence="2" type="ORF">HU137_06210</name>
</gene>
<evidence type="ECO:0000256" key="1">
    <source>
        <dbReference type="SAM" id="SignalP"/>
    </source>
</evidence>
<organism evidence="2 3">
    <name type="scientific">Moheibacter lacus</name>
    <dbReference type="NCBI Taxonomy" id="2745851"/>
    <lineage>
        <taxon>Bacteria</taxon>
        <taxon>Pseudomonadati</taxon>
        <taxon>Bacteroidota</taxon>
        <taxon>Flavobacteriia</taxon>
        <taxon>Flavobacteriales</taxon>
        <taxon>Weeksellaceae</taxon>
        <taxon>Moheibacter</taxon>
    </lineage>
</organism>
<keyword evidence="3" id="KW-1185">Reference proteome</keyword>
<protein>
    <recommendedName>
        <fullName evidence="4">Lipoprotein</fullName>
    </recommendedName>
</protein>
<sequence>MKKIVVLIFLLILSFSILSCCDTFGERENYAHELIQKVEKFKNTNNRLPNDSSELGITENENSKAFYLKKTNAEFEIWYAIGFDSMIYNSKTKKWREEG</sequence>
<accession>A0A838ZLK5</accession>
<dbReference type="AlphaFoldDB" id="A0A838ZLK5"/>
<comment type="caution">
    <text evidence="2">The sequence shown here is derived from an EMBL/GenBank/DDBJ whole genome shotgun (WGS) entry which is preliminary data.</text>
</comment>
<evidence type="ECO:0000313" key="2">
    <source>
        <dbReference type="EMBL" id="MBA5629364.1"/>
    </source>
</evidence>
<name>A0A838ZLK5_9FLAO</name>